<comment type="caution">
    <text evidence="1">The sequence shown here is derived from an EMBL/GenBank/DDBJ whole genome shotgun (WGS) entry which is preliminary data.</text>
</comment>
<proteinExistence type="predicted"/>
<dbReference type="Proteomes" id="UP000530234">
    <property type="component" value="Unassembled WGS sequence"/>
</dbReference>
<sequence length="185" mass="19462">MDAAALDADEPGDEESGSLTEWADLADLSAPVYPAPSRSHIRDRARKLTPPGGLLVIDTGAWIRRAGNTHFAVLSAVDLVVLTLAPTRMELDRAGSVLAALDHLSDVGAHCPRLAIVLTMTNPSAAAADDTEATLATAGYTVLKTRVPRSDAREGYGQSFGKPPRLVPDSPMAKLAEEIALEAAR</sequence>
<dbReference type="Gene3D" id="3.40.50.300">
    <property type="entry name" value="P-loop containing nucleotide triphosphate hydrolases"/>
    <property type="match status" value="1"/>
</dbReference>
<dbReference type="SUPFAM" id="SSF52540">
    <property type="entry name" value="P-loop containing nucleoside triphosphate hydrolases"/>
    <property type="match status" value="1"/>
</dbReference>
<dbReference type="AlphaFoldDB" id="A0A7W3T760"/>
<dbReference type="InterPro" id="IPR027417">
    <property type="entry name" value="P-loop_NTPase"/>
</dbReference>
<dbReference type="EMBL" id="VKHS01000793">
    <property type="protein sequence ID" value="MBB0232182.1"/>
    <property type="molecule type" value="Genomic_DNA"/>
</dbReference>
<evidence type="ECO:0000313" key="2">
    <source>
        <dbReference type="Proteomes" id="UP000530234"/>
    </source>
</evidence>
<evidence type="ECO:0000313" key="1">
    <source>
        <dbReference type="EMBL" id="MBB0232182.1"/>
    </source>
</evidence>
<keyword evidence="2" id="KW-1185">Reference proteome</keyword>
<protein>
    <submittedName>
        <fullName evidence="1">Uncharacterized protein</fullName>
    </submittedName>
</protein>
<accession>A0A7W3T760</accession>
<name>A0A7W3T760_9ACTN</name>
<gene>
    <name evidence="1" type="ORF">FOE67_22445</name>
</gene>
<reference evidence="2" key="1">
    <citation type="submission" date="2019-10" db="EMBL/GenBank/DDBJ databases">
        <title>Streptomyces sp. nov., a novel actinobacterium isolated from alkaline environment.</title>
        <authorList>
            <person name="Golinska P."/>
        </authorList>
    </citation>
    <scope>NUCLEOTIDE SEQUENCE [LARGE SCALE GENOMIC DNA]</scope>
    <source>
        <strain evidence="2">DSM 42108</strain>
    </source>
</reference>
<organism evidence="1 2">
    <name type="scientific">Streptomyces calidiresistens</name>
    <dbReference type="NCBI Taxonomy" id="1485586"/>
    <lineage>
        <taxon>Bacteria</taxon>
        <taxon>Bacillati</taxon>
        <taxon>Actinomycetota</taxon>
        <taxon>Actinomycetes</taxon>
        <taxon>Kitasatosporales</taxon>
        <taxon>Streptomycetaceae</taxon>
        <taxon>Streptomyces</taxon>
    </lineage>
</organism>